<keyword evidence="3" id="KW-1185">Reference proteome</keyword>
<dbReference type="OrthoDB" id="134577at2157"/>
<protein>
    <submittedName>
        <fullName evidence="2">Glyoxalase</fullName>
    </submittedName>
</protein>
<proteinExistence type="predicted"/>
<dbReference type="InterPro" id="IPR029068">
    <property type="entry name" value="Glyas_Bleomycin-R_OHBP_Dase"/>
</dbReference>
<dbReference type="PANTHER" id="PTHR33993:SF2">
    <property type="entry name" value="VOC DOMAIN-CONTAINING PROTEIN"/>
    <property type="match status" value="1"/>
</dbReference>
<dbReference type="Gene3D" id="3.10.180.10">
    <property type="entry name" value="2,3-Dihydroxybiphenyl 1,2-Dioxygenase, domain 1"/>
    <property type="match status" value="1"/>
</dbReference>
<dbReference type="SUPFAM" id="SSF54593">
    <property type="entry name" value="Glyoxalase/Bleomycin resistance protein/Dihydroxybiphenyl dioxygenase"/>
    <property type="match status" value="1"/>
</dbReference>
<dbReference type="RefSeq" id="WP_135388907.1">
    <property type="nucleotide sequence ID" value="NZ_PGGK01000003.1"/>
</dbReference>
<evidence type="ECO:0000313" key="3">
    <source>
        <dbReference type="Proteomes" id="UP000297295"/>
    </source>
</evidence>
<dbReference type="Proteomes" id="UP000297295">
    <property type="component" value="Unassembled WGS sequence"/>
</dbReference>
<dbReference type="InterPro" id="IPR037523">
    <property type="entry name" value="VOC_core"/>
</dbReference>
<reference evidence="2 3" key="1">
    <citation type="submission" date="2017-11" db="EMBL/GenBank/DDBJ databases">
        <title>Isolation and Characterization of Methanogenic Archaea from Saline Meromictic Lake at Siberia.</title>
        <authorList>
            <person name="Shen Y."/>
            <person name="Huang H.-H."/>
            <person name="Lai M.-C."/>
            <person name="Chen S.-C."/>
        </authorList>
    </citation>
    <scope>NUCLEOTIDE SEQUENCE [LARGE SCALE GENOMIC DNA]</scope>
    <source>
        <strain evidence="2 3">SY-01</strain>
    </source>
</reference>
<dbReference type="InterPro" id="IPR004360">
    <property type="entry name" value="Glyas_Fos-R_dOase_dom"/>
</dbReference>
<dbReference type="PROSITE" id="PS51819">
    <property type="entry name" value="VOC"/>
    <property type="match status" value="1"/>
</dbReference>
<dbReference type="PANTHER" id="PTHR33993">
    <property type="entry name" value="GLYOXALASE-RELATED"/>
    <property type="match status" value="1"/>
</dbReference>
<dbReference type="AlphaFoldDB" id="A0A4E0QSG7"/>
<organism evidence="2 3">
    <name type="scientific">Methanolobus halotolerans</name>
    <dbReference type="NCBI Taxonomy" id="2052935"/>
    <lineage>
        <taxon>Archaea</taxon>
        <taxon>Methanobacteriati</taxon>
        <taxon>Methanobacteriota</taxon>
        <taxon>Stenosarchaea group</taxon>
        <taxon>Methanomicrobia</taxon>
        <taxon>Methanosarcinales</taxon>
        <taxon>Methanosarcinaceae</taxon>
        <taxon>Methanolobus</taxon>
    </lineage>
</organism>
<dbReference type="Pfam" id="PF00903">
    <property type="entry name" value="Glyoxalase"/>
    <property type="match status" value="1"/>
</dbReference>
<accession>A0A4E0QSG7</accession>
<sequence>MDKVTHFHIPADNMRRAKMFYRNMFGWEFKITEMDQDYTLTTTVKTDQKQIPAEPGAINGALFLRRRPDEGPSIVVTVQDIYGSLENVEKAGGHILRPVEPAGNLGLFAEIRDSEGNILGLWQEIEK</sequence>
<dbReference type="EMBL" id="PGGK01000003">
    <property type="protein sequence ID" value="TGC10528.1"/>
    <property type="molecule type" value="Genomic_DNA"/>
</dbReference>
<comment type="caution">
    <text evidence="2">The sequence shown here is derived from an EMBL/GenBank/DDBJ whole genome shotgun (WGS) entry which is preliminary data.</text>
</comment>
<dbReference type="CDD" id="cd07247">
    <property type="entry name" value="SgaA_N_like"/>
    <property type="match status" value="1"/>
</dbReference>
<name>A0A4E0QSG7_9EURY</name>
<feature type="domain" description="VOC" evidence="1">
    <location>
        <begin position="3"/>
        <end position="124"/>
    </location>
</feature>
<evidence type="ECO:0000313" key="2">
    <source>
        <dbReference type="EMBL" id="TGC10528.1"/>
    </source>
</evidence>
<dbReference type="InterPro" id="IPR052164">
    <property type="entry name" value="Anthracycline_SecMetBiosynth"/>
</dbReference>
<evidence type="ECO:0000259" key="1">
    <source>
        <dbReference type="PROSITE" id="PS51819"/>
    </source>
</evidence>
<gene>
    <name evidence="2" type="ORF">CUN85_03275</name>
</gene>